<keyword evidence="2" id="KW-1185">Reference proteome</keyword>
<evidence type="ECO:0000313" key="2">
    <source>
        <dbReference type="Proteomes" id="UP000248014"/>
    </source>
</evidence>
<name>A0A2V3UTA3_9SPHN</name>
<evidence type="ECO:0008006" key="3">
    <source>
        <dbReference type="Google" id="ProtNLM"/>
    </source>
</evidence>
<organism evidence="1 2">
    <name type="scientific">Blastomonas natatoria</name>
    <dbReference type="NCBI Taxonomy" id="34015"/>
    <lineage>
        <taxon>Bacteria</taxon>
        <taxon>Pseudomonadati</taxon>
        <taxon>Pseudomonadota</taxon>
        <taxon>Alphaproteobacteria</taxon>
        <taxon>Sphingomonadales</taxon>
        <taxon>Sphingomonadaceae</taxon>
        <taxon>Blastomonas</taxon>
    </lineage>
</organism>
<dbReference type="AlphaFoldDB" id="A0A2V3UTA3"/>
<reference evidence="1 2" key="1">
    <citation type="submission" date="2018-05" db="EMBL/GenBank/DDBJ databases">
        <title>Genomic Encyclopedia of Type Strains, Phase IV (KMG-IV): sequencing the most valuable type-strain genomes for metagenomic binning, comparative biology and taxonomic classification.</title>
        <authorList>
            <person name="Goeker M."/>
        </authorList>
    </citation>
    <scope>NUCLEOTIDE SEQUENCE [LARGE SCALE GENOMIC DNA]</scope>
    <source>
        <strain evidence="1 2">DSM 3183</strain>
    </source>
</reference>
<dbReference type="RefSeq" id="WP_110299747.1">
    <property type="nucleotide sequence ID" value="NZ_QJJM01000012.1"/>
</dbReference>
<comment type="caution">
    <text evidence="1">The sequence shown here is derived from an EMBL/GenBank/DDBJ whole genome shotgun (WGS) entry which is preliminary data.</text>
</comment>
<proteinExistence type="predicted"/>
<evidence type="ECO:0000313" key="1">
    <source>
        <dbReference type="EMBL" id="PXW71609.1"/>
    </source>
</evidence>
<gene>
    <name evidence="1" type="ORF">C7451_11253</name>
</gene>
<accession>A0A2V3UTA3</accession>
<dbReference type="EMBL" id="QJJM01000012">
    <property type="protein sequence ID" value="PXW71609.1"/>
    <property type="molecule type" value="Genomic_DNA"/>
</dbReference>
<dbReference type="OrthoDB" id="7473089at2"/>
<sequence length="148" mass="16616">MGAIFTVQADPVTNLVRHYLAGFFEAADVERYVAARDAAHEQLTCGPHAHVTLVDVRDMKIQPQEIVQAFGSVLANPRYRSRKLAFVFSLSLARKQLVRASEGRSARFFTDIDEAEAWLLAMDDELTPTRMAAKAAHTPEKTLRRRFG</sequence>
<protein>
    <recommendedName>
        <fullName evidence="3">SpoIIAA-like protein</fullName>
    </recommendedName>
</protein>
<dbReference type="Proteomes" id="UP000248014">
    <property type="component" value="Unassembled WGS sequence"/>
</dbReference>